<protein>
    <recommendedName>
        <fullName evidence="3">Nucleotide-diphospho-sugar transferase</fullName>
    </recommendedName>
</protein>
<dbReference type="InterPro" id="IPR029044">
    <property type="entry name" value="Nucleotide-diphossugar_trans"/>
</dbReference>
<accession>A0A327S9H2</accession>
<dbReference type="EMBL" id="QLLR01000026">
    <property type="protein sequence ID" value="RAJ25581.1"/>
    <property type="molecule type" value="Genomic_DNA"/>
</dbReference>
<dbReference type="SUPFAM" id="SSF53448">
    <property type="entry name" value="Nucleotide-diphospho-sugar transferases"/>
    <property type="match status" value="1"/>
</dbReference>
<dbReference type="Gene3D" id="3.90.550.10">
    <property type="entry name" value="Spore Coat Polysaccharide Biosynthesis Protein SpsA, Chain A"/>
    <property type="match status" value="1"/>
</dbReference>
<evidence type="ECO:0000313" key="2">
    <source>
        <dbReference type="Proteomes" id="UP000249754"/>
    </source>
</evidence>
<evidence type="ECO:0000313" key="1">
    <source>
        <dbReference type="EMBL" id="RAJ25581.1"/>
    </source>
</evidence>
<dbReference type="RefSeq" id="WP_111635451.1">
    <property type="nucleotide sequence ID" value="NZ_QLLR01000026.1"/>
</dbReference>
<dbReference type="OrthoDB" id="9785375at2"/>
<reference evidence="1 2" key="1">
    <citation type="submission" date="2018-06" db="EMBL/GenBank/DDBJ databases">
        <title>Genomic Encyclopedia of Archaeal and Bacterial Type Strains, Phase II (KMG-II): from individual species to whole genera.</title>
        <authorList>
            <person name="Goeker M."/>
        </authorList>
    </citation>
    <scope>NUCLEOTIDE SEQUENCE [LARGE SCALE GENOMIC DNA]</scope>
    <source>
        <strain evidence="1 2">DSM 14825</strain>
    </source>
</reference>
<sequence>MTDYKTSSPILFLIFNRPDTTAQVFNEIRKTRPSRLYIAADGPRKDRADDQVLCLETLQVAAQIDWECDVKTLYRSTNLGCKNAISSAIDWFFEQEEEGIILEDDCLPSNSFFYYCDTMLERYRTDTRIRHISGCNLMLGDKRGNDSIFFVNQTHVWGWASWKRVWKDYDKDLIMYQLEEVHTQLSNIFSTPMLVTMWVNIFKDLKAGKIDTWDYQLAFLNFFNNGLSVMPNVNLISNIGFRADATHTVNSNNKYSNIPLEEFSEVTYPKYTLPDKEADYAVLNREFDLEERIRKHNLLRRRFKRWIKSQFKKTSRS</sequence>
<dbReference type="Proteomes" id="UP000249754">
    <property type="component" value="Unassembled WGS sequence"/>
</dbReference>
<name>A0A327S9H2_9SPHI</name>
<gene>
    <name evidence="1" type="ORF">LY11_04085</name>
</gene>
<evidence type="ECO:0008006" key="3">
    <source>
        <dbReference type="Google" id="ProtNLM"/>
    </source>
</evidence>
<proteinExistence type="predicted"/>
<comment type="caution">
    <text evidence="1">The sequence shown here is derived from an EMBL/GenBank/DDBJ whole genome shotgun (WGS) entry which is preliminary data.</text>
</comment>
<dbReference type="AlphaFoldDB" id="A0A327S9H2"/>
<organism evidence="1 2">
    <name type="scientific">Pedobacter cryoconitis</name>
    <dbReference type="NCBI Taxonomy" id="188932"/>
    <lineage>
        <taxon>Bacteria</taxon>
        <taxon>Pseudomonadati</taxon>
        <taxon>Bacteroidota</taxon>
        <taxon>Sphingobacteriia</taxon>
        <taxon>Sphingobacteriales</taxon>
        <taxon>Sphingobacteriaceae</taxon>
        <taxon>Pedobacter</taxon>
    </lineage>
</organism>